<reference evidence="1 2" key="1">
    <citation type="journal article" date="2023" name="Plants (Basel)">
        <title>Bridging the Gap: Combining Genomics and Transcriptomics Approaches to Understand Stylosanthes scabra, an Orphan Legume from the Brazilian Caatinga.</title>
        <authorList>
            <person name="Ferreira-Neto J.R.C."/>
            <person name="da Silva M.D."/>
            <person name="Binneck E."/>
            <person name="de Melo N.F."/>
            <person name="da Silva R.H."/>
            <person name="de Melo A.L.T.M."/>
            <person name="Pandolfi V."/>
            <person name="Bustamante F.O."/>
            <person name="Brasileiro-Vidal A.C."/>
            <person name="Benko-Iseppon A.M."/>
        </authorList>
    </citation>
    <scope>NUCLEOTIDE SEQUENCE [LARGE SCALE GENOMIC DNA]</scope>
    <source>
        <tissue evidence="1">Leaves</tissue>
    </source>
</reference>
<keyword evidence="2" id="KW-1185">Reference proteome</keyword>
<evidence type="ECO:0000313" key="2">
    <source>
        <dbReference type="Proteomes" id="UP001341840"/>
    </source>
</evidence>
<protein>
    <submittedName>
        <fullName evidence="1">Uncharacterized protein</fullName>
    </submittedName>
</protein>
<gene>
    <name evidence="1" type="ORF">PIB30_049495</name>
</gene>
<accession>A0ABU6SHL1</accession>
<name>A0ABU6SHL1_9FABA</name>
<comment type="caution">
    <text evidence="1">The sequence shown here is derived from an EMBL/GenBank/DDBJ whole genome shotgun (WGS) entry which is preliminary data.</text>
</comment>
<dbReference type="EMBL" id="JASCZI010060748">
    <property type="protein sequence ID" value="MED6135747.1"/>
    <property type="molecule type" value="Genomic_DNA"/>
</dbReference>
<organism evidence="1 2">
    <name type="scientific">Stylosanthes scabra</name>
    <dbReference type="NCBI Taxonomy" id="79078"/>
    <lineage>
        <taxon>Eukaryota</taxon>
        <taxon>Viridiplantae</taxon>
        <taxon>Streptophyta</taxon>
        <taxon>Embryophyta</taxon>
        <taxon>Tracheophyta</taxon>
        <taxon>Spermatophyta</taxon>
        <taxon>Magnoliopsida</taxon>
        <taxon>eudicotyledons</taxon>
        <taxon>Gunneridae</taxon>
        <taxon>Pentapetalae</taxon>
        <taxon>rosids</taxon>
        <taxon>fabids</taxon>
        <taxon>Fabales</taxon>
        <taxon>Fabaceae</taxon>
        <taxon>Papilionoideae</taxon>
        <taxon>50 kb inversion clade</taxon>
        <taxon>dalbergioids sensu lato</taxon>
        <taxon>Dalbergieae</taxon>
        <taxon>Pterocarpus clade</taxon>
        <taxon>Stylosanthes</taxon>
    </lineage>
</organism>
<evidence type="ECO:0000313" key="1">
    <source>
        <dbReference type="EMBL" id="MED6135747.1"/>
    </source>
</evidence>
<proteinExistence type="predicted"/>
<dbReference type="Proteomes" id="UP001341840">
    <property type="component" value="Unassembled WGS sequence"/>
</dbReference>
<sequence length="66" mass="7202">MSSLLEENYVGEHVDTCLNFSSLLTFSPANRSNNMHFVTIKLLFGESLNVGLAKISIASSGNTFSF</sequence>